<dbReference type="InterPro" id="IPR022573">
    <property type="entry name" value="DUF2887"/>
</dbReference>
<feature type="domain" description="DUF4351" evidence="1">
    <location>
        <begin position="98"/>
        <end position="148"/>
    </location>
</feature>
<gene>
    <name evidence="2" type="ORF">G3480_22805</name>
</gene>
<dbReference type="PANTHER" id="PTHR35586:SF1">
    <property type="entry name" value="SLL1691 PROTEIN"/>
    <property type="match status" value="1"/>
</dbReference>
<dbReference type="Proteomes" id="UP000471640">
    <property type="component" value="Unassembled WGS sequence"/>
</dbReference>
<sequence>MEREPDNPYVAVFAPLLIEDDDALRARAPALWRRVQTAPLEPAARDVLAQVLEFWFFERFRGLTAKEIWAMLNLVTPIQETRAYQSIFAEGKAEGEAKGKAEGKASALRRQLTRRFGALPDWVGLRIDAASIEQLDAWLDDIFDAESLVALIGPAPD</sequence>
<keyword evidence="3" id="KW-1185">Reference proteome</keyword>
<dbReference type="AlphaFoldDB" id="A0A6P1E1I8"/>
<comment type="caution">
    <text evidence="2">The sequence shown here is derived from an EMBL/GenBank/DDBJ whole genome shotgun (WGS) entry which is preliminary data.</text>
</comment>
<evidence type="ECO:0000313" key="2">
    <source>
        <dbReference type="EMBL" id="NEX23093.1"/>
    </source>
</evidence>
<proteinExistence type="predicted"/>
<name>A0A6P1E1I8_9GAMM</name>
<evidence type="ECO:0000313" key="3">
    <source>
        <dbReference type="Proteomes" id="UP000471640"/>
    </source>
</evidence>
<dbReference type="PANTHER" id="PTHR35586">
    <property type="entry name" value="SLL1691 PROTEIN"/>
    <property type="match status" value="1"/>
</dbReference>
<dbReference type="EMBL" id="JAAIJR010000156">
    <property type="protein sequence ID" value="NEX23093.1"/>
    <property type="molecule type" value="Genomic_DNA"/>
</dbReference>
<dbReference type="Pfam" id="PF11103">
    <property type="entry name" value="DUF2887"/>
    <property type="match status" value="1"/>
</dbReference>
<organism evidence="2 3">
    <name type="scientific">Thiorhodococcus mannitoliphagus</name>
    <dbReference type="NCBI Taxonomy" id="329406"/>
    <lineage>
        <taxon>Bacteria</taxon>
        <taxon>Pseudomonadati</taxon>
        <taxon>Pseudomonadota</taxon>
        <taxon>Gammaproteobacteria</taxon>
        <taxon>Chromatiales</taxon>
        <taxon>Chromatiaceae</taxon>
        <taxon>Thiorhodococcus</taxon>
    </lineage>
</organism>
<accession>A0A6P1E1I8</accession>
<reference evidence="2 3" key="2">
    <citation type="submission" date="2020-02" db="EMBL/GenBank/DDBJ databases">
        <title>Genome sequences of Thiorhodococcus mannitoliphagus and Thiorhodococcus minor, purple sulfur photosynthetic bacteria in the gammaproteobacterial family, Chromatiaceae.</title>
        <authorList>
            <person name="Aviles F.A."/>
            <person name="Meyer T.E."/>
            <person name="Kyndt J.A."/>
        </authorList>
    </citation>
    <scope>NUCLEOTIDE SEQUENCE [LARGE SCALE GENOMIC DNA]</scope>
    <source>
        <strain evidence="2 3">DSM 18266</strain>
    </source>
</reference>
<protein>
    <submittedName>
        <fullName evidence="2">DUF2887 domain-containing protein</fullName>
    </submittedName>
</protein>
<dbReference type="Pfam" id="PF14261">
    <property type="entry name" value="DUF4351"/>
    <property type="match status" value="1"/>
</dbReference>
<evidence type="ECO:0000259" key="1">
    <source>
        <dbReference type="Pfam" id="PF14261"/>
    </source>
</evidence>
<dbReference type="InterPro" id="IPR025587">
    <property type="entry name" value="DUF4351"/>
</dbReference>
<reference evidence="3" key="1">
    <citation type="journal article" date="2020" name="Microbiol. Resour. Announc.">
        <title>Draft Genome Sequences of Thiorhodococcus mannitoliphagus and Thiorhodococcus minor, Purple Sulfur Photosynthetic Bacteria in the Gammaproteobacterial Family Chromatiaceae.</title>
        <authorList>
            <person name="Aviles F.A."/>
            <person name="Meyer T.E."/>
            <person name="Kyndt J.A."/>
        </authorList>
    </citation>
    <scope>NUCLEOTIDE SEQUENCE [LARGE SCALE GENOMIC DNA]</scope>
    <source>
        <strain evidence="3">DSM 18266</strain>
    </source>
</reference>